<comment type="similarity">
    <text evidence="1">Belongs to the OsmC/Ohr family.</text>
</comment>
<gene>
    <name evidence="2" type="ORF">DXT99_07490</name>
</gene>
<comment type="caution">
    <text evidence="2">The sequence shown here is derived from an EMBL/GenBank/DDBJ whole genome shotgun (WGS) entry which is preliminary data.</text>
</comment>
<dbReference type="InterPro" id="IPR036102">
    <property type="entry name" value="OsmC/Ohrsf"/>
</dbReference>
<dbReference type="PANTHER" id="PTHR33797:SF2">
    <property type="entry name" value="ORGANIC HYDROPEROXIDE RESISTANCE PROTEIN-LIKE"/>
    <property type="match status" value="1"/>
</dbReference>
<name>A0A3D8LEM9_9BACT</name>
<dbReference type="OrthoDB" id="9797508at2"/>
<accession>A0A3D8LEM9</accession>
<dbReference type="InterPro" id="IPR015946">
    <property type="entry name" value="KH_dom-like_a/b"/>
</dbReference>
<dbReference type="InterPro" id="IPR019953">
    <property type="entry name" value="OHR"/>
</dbReference>
<dbReference type="AlphaFoldDB" id="A0A3D8LEM9"/>
<reference evidence="3" key="1">
    <citation type="submission" date="2018-08" db="EMBL/GenBank/DDBJ databases">
        <authorList>
            <person name="Liu Z.-W."/>
            <person name="Du Z.-J."/>
        </authorList>
    </citation>
    <scope>NUCLEOTIDE SEQUENCE [LARGE SCALE GENOMIC DNA]</scope>
    <source>
        <strain evidence="3">H4X</strain>
    </source>
</reference>
<dbReference type="RefSeq" id="WP_115564905.1">
    <property type="nucleotide sequence ID" value="NZ_QRGR01000007.1"/>
</dbReference>
<dbReference type="GO" id="GO:0006979">
    <property type="term" value="P:response to oxidative stress"/>
    <property type="evidence" value="ECO:0007669"/>
    <property type="project" value="InterPro"/>
</dbReference>
<sequence length="137" mass="14451">MEKIYTAEVTATGGRKGHVKSTDGVIDMALTVPVGMSSGGKTNPEQLFAAGYAACFQSALMVVSAKHQEQLDPSSTVTAHVDLLKKDDGGYALGVKLAVDLKGVDKDKAKKMVDEAHQICPYSVGTRGNIEVDLQVV</sequence>
<proteinExistence type="inferred from homology"/>
<organism evidence="2 3">
    <name type="scientific">Pontibacter diazotrophicus</name>
    <dbReference type="NCBI Taxonomy" id="1400979"/>
    <lineage>
        <taxon>Bacteria</taxon>
        <taxon>Pseudomonadati</taxon>
        <taxon>Bacteroidota</taxon>
        <taxon>Cytophagia</taxon>
        <taxon>Cytophagales</taxon>
        <taxon>Hymenobacteraceae</taxon>
        <taxon>Pontibacter</taxon>
    </lineage>
</organism>
<dbReference type="Proteomes" id="UP000256708">
    <property type="component" value="Unassembled WGS sequence"/>
</dbReference>
<dbReference type="Pfam" id="PF02566">
    <property type="entry name" value="OsmC"/>
    <property type="match status" value="1"/>
</dbReference>
<dbReference type="SUPFAM" id="SSF82784">
    <property type="entry name" value="OsmC-like"/>
    <property type="match status" value="1"/>
</dbReference>
<dbReference type="Gene3D" id="2.20.25.10">
    <property type="match status" value="1"/>
</dbReference>
<dbReference type="PANTHER" id="PTHR33797">
    <property type="entry name" value="ORGANIC HYDROPEROXIDE RESISTANCE PROTEIN-LIKE"/>
    <property type="match status" value="1"/>
</dbReference>
<dbReference type="NCBIfam" id="TIGR03561">
    <property type="entry name" value="organ_hyd_perox"/>
    <property type="match status" value="1"/>
</dbReference>
<evidence type="ECO:0000256" key="1">
    <source>
        <dbReference type="ARBA" id="ARBA00007378"/>
    </source>
</evidence>
<dbReference type="Gene3D" id="3.30.300.20">
    <property type="match status" value="1"/>
</dbReference>
<keyword evidence="3" id="KW-1185">Reference proteome</keyword>
<evidence type="ECO:0000313" key="3">
    <source>
        <dbReference type="Proteomes" id="UP000256708"/>
    </source>
</evidence>
<protein>
    <submittedName>
        <fullName evidence="2">Organic hydroperoxide resistance protein</fullName>
    </submittedName>
</protein>
<dbReference type="InterPro" id="IPR003718">
    <property type="entry name" value="OsmC/Ohr_fam"/>
</dbReference>
<evidence type="ECO:0000313" key="2">
    <source>
        <dbReference type="EMBL" id="RDV15833.1"/>
    </source>
</evidence>
<dbReference type="EMBL" id="QRGR01000007">
    <property type="protein sequence ID" value="RDV15833.1"/>
    <property type="molecule type" value="Genomic_DNA"/>
</dbReference>